<reference evidence="3 4" key="1">
    <citation type="submission" date="2016-10" db="EMBL/GenBank/DDBJ databases">
        <authorList>
            <person name="Varghese N."/>
            <person name="Submissions S."/>
        </authorList>
    </citation>
    <scope>NUCLEOTIDE SEQUENCE [LARGE SCALE GENOMIC DNA]</scope>
    <source>
        <strain evidence="3 4">DSM 16525</strain>
    </source>
</reference>
<evidence type="ECO:0000313" key="2">
    <source>
        <dbReference type="EMBL" id="GEN11186.1"/>
    </source>
</evidence>
<dbReference type="STRING" id="1334629.MFUL124B02_42610"/>
<keyword evidence="4" id="KW-1185">Reference proteome</keyword>
<dbReference type="EMBL" id="BJXR01000044">
    <property type="protein sequence ID" value="GEN11186.1"/>
    <property type="molecule type" value="Genomic_DNA"/>
</dbReference>
<dbReference type="InterPro" id="IPR013211">
    <property type="entry name" value="LVIVD"/>
</dbReference>
<accession>A0A511TAI0</accession>
<reference evidence="2 5" key="2">
    <citation type="submission" date="2019-07" db="EMBL/GenBank/DDBJ databases">
        <title>Whole genome shotgun sequence of Myxococcus fulvus NBRC 100333.</title>
        <authorList>
            <person name="Hosoyama A."/>
            <person name="Uohara A."/>
            <person name="Ohji S."/>
            <person name="Ichikawa N."/>
        </authorList>
    </citation>
    <scope>NUCLEOTIDE SEQUENCE [LARGE SCALE GENOMIC DNA]</scope>
    <source>
        <strain evidence="2 5">NBRC 100333</strain>
    </source>
</reference>
<dbReference type="SUPFAM" id="SSF50998">
    <property type="entry name" value="Quinoprotein alcohol dehydrogenase-like"/>
    <property type="match status" value="1"/>
</dbReference>
<sequence length="525" mass="56136">MRPALLASMALLACWATGCASSDEPPWDGRYTPLEELGDWSDYGPLSVCGVVESGASCGSLESFDLSSCRRHTLEQLERMGVYRSLLRIDARNGAPARFVPSGGGFKLNAAGTPEQVQGANAVAGVWDTRTLFIASETPDGGLFTFAGCNAVSPRVVTGCFTRCRDGVLVESGTFRAERVTRFQGEHEISGGMRLVSERAVGLGPAVDVQLIDGHAYVISQDRRGRPGGLTVFDVSDPAVPMRVAELSTPGDTDWRGATFKGGMLYVASASSGVVVLDVSVPSAPVLVRRVSARTSPGVSMVSVDRDRLYAVSTDATVGTLMFDISEPAEPRLLERIVSGMRMPDQPSSRGPVSYEGRLYVNHRGAGLQVVDARASSGVRVLGQYTYPYANSRASAVGTFGGRIVAFESSMGMGARLRALDVSEPRHIVKIGEYGLRAVVSPRAMELRGSRLYVTYHQEGLRVLDVSNPTKPREVAYFNSFRETDPGRGDSMEEGATGLQVPGDGHVYIVDTSRGLLVLTEPPGE</sequence>
<dbReference type="AlphaFoldDB" id="A0A511TAI0"/>
<keyword evidence="1" id="KW-0732">Signal</keyword>
<name>A0A511TAI0_MYXFU</name>
<feature type="chain" id="PRO_5023012621" evidence="1">
    <location>
        <begin position="23"/>
        <end position="525"/>
    </location>
</feature>
<gene>
    <name evidence="2" type="ORF">MFU01_62230</name>
    <name evidence="3" type="ORF">SAMN05443572_11436</name>
</gene>
<dbReference type="RefSeq" id="WP_074958662.1">
    <property type="nucleotide sequence ID" value="NZ_BJXR01000044.1"/>
</dbReference>
<evidence type="ECO:0000313" key="5">
    <source>
        <dbReference type="Proteomes" id="UP000321514"/>
    </source>
</evidence>
<feature type="signal peptide" evidence="1">
    <location>
        <begin position="1"/>
        <end position="22"/>
    </location>
</feature>
<protein>
    <submittedName>
        <fullName evidence="3">Uncharacterized conserved protein</fullName>
    </submittedName>
</protein>
<dbReference type="EMBL" id="FOIB01000014">
    <property type="protein sequence ID" value="SEU39408.1"/>
    <property type="molecule type" value="Genomic_DNA"/>
</dbReference>
<dbReference type="Proteomes" id="UP000183760">
    <property type="component" value="Unassembled WGS sequence"/>
</dbReference>
<dbReference type="PROSITE" id="PS51257">
    <property type="entry name" value="PROKAR_LIPOPROTEIN"/>
    <property type="match status" value="1"/>
</dbReference>
<dbReference type="Pfam" id="PF08309">
    <property type="entry name" value="LVIVD"/>
    <property type="match status" value="3"/>
</dbReference>
<comment type="caution">
    <text evidence="2">The sequence shown here is derived from an EMBL/GenBank/DDBJ whole genome shotgun (WGS) entry which is preliminary data.</text>
</comment>
<dbReference type="Proteomes" id="UP000321514">
    <property type="component" value="Unassembled WGS sequence"/>
</dbReference>
<evidence type="ECO:0000256" key="1">
    <source>
        <dbReference type="SAM" id="SignalP"/>
    </source>
</evidence>
<evidence type="ECO:0000313" key="4">
    <source>
        <dbReference type="Proteomes" id="UP000183760"/>
    </source>
</evidence>
<proteinExistence type="predicted"/>
<organism evidence="2 5">
    <name type="scientific">Myxococcus fulvus</name>
    <dbReference type="NCBI Taxonomy" id="33"/>
    <lineage>
        <taxon>Bacteria</taxon>
        <taxon>Pseudomonadati</taxon>
        <taxon>Myxococcota</taxon>
        <taxon>Myxococcia</taxon>
        <taxon>Myxococcales</taxon>
        <taxon>Cystobacterineae</taxon>
        <taxon>Myxococcaceae</taxon>
        <taxon>Myxococcus</taxon>
    </lineage>
</organism>
<dbReference type="InterPro" id="IPR011047">
    <property type="entry name" value="Quinoprotein_ADH-like_sf"/>
</dbReference>
<evidence type="ECO:0000313" key="3">
    <source>
        <dbReference type="EMBL" id="SEU39408.1"/>
    </source>
</evidence>